<comment type="caution">
    <text evidence="2">The sequence shown here is derived from an EMBL/GenBank/DDBJ whole genome shotgun (WGS) entry which is preliminary data.</text>
</comment>
<keyword evidence="3" id="KW-1185">Reference proteome</keyword>
<feature type="region of interest" description="Disordered" evidence="1">
    <location>
        <begin position="229"/>
        <end position="255"/>
    </location>
</feature>
<dbReference type="OrthoDB" id="8954335at2759"/>
<organism evidence="2 3">
    <name type="scientific">Hymenoscyphus albidus</name>
    <dbReference type="NCBI Taxonomy" id="595503"/>
    <lineage>
        <taxon>Eukaryota</taxon>
        <taxon>Fungi</taxon>
        <taxon>Dikarya</taxon>
        <taxon>Ascomycota</taxon>
        <taxon>Pezizomycotina</taxon>
        <taxon>Leotiomycetes</taxon>
        <taxon>Helotiales</taxon>
        <taxon>Helotiaceae</taxon>
        <taxon>Hymenoscyphus</taxon>
    </lineage>
</organism>
<name>A0A9N9LRI4_9HELO</name>
<dbReference type="InterPro" id="IPR027417">
    <property type="entry name" value="P-loop_NTPase"/>
</dbReference>
<dbReference type="Gene3D" id="3.40.50.300">
    <property type="entry name" value="P-loop containing nucleotide triphosphate hydrolases"/>
    <property type="match status" value="1"/>
</dbReference>
<evidence type="ECO:0000256" key="1">
    <source>
        <dbReference type="SAM" id="MobiDB-lite"/>
    </source>
</evidence>
<accession>A0A9N9LRI4</accession>
<protein>
    <submittedName>
        <fullName evidence="2">Uncharacterized protein</fullName>
    </submittedName>
</protein>
<reference evidence="2" key="1">
    <citation type="submission" date="2021-07" db="EMBL/GenBank/DDBJ databases">
        <authorList>
            <person name="Durling M."/>
        </authorList>
    </citation>
    <scope>NUCLEOTIDE SEQUENCE</scope>
</reference>
<evidence type="ECO:0000313" key="2">
    <source>
        <dbReference type="EMBL" id="CAG8977830.1"/>
    </source>
</evidence>
<gene>
    <name evidence="2" type="ORF">HYALB_00008996</name>
</gene>
<sequence>MGRTWNGPGVGHGIDWGRKNGKAWLKDIIWLHAQKLVKSSQPTSEILNSRLWTVLVLMILKEISEQLSAICIIGFNLKGIIYLRRITDNRMAGSEVRTLDFFQKLVGEEALPHVVLATTMLQKVVDFEEANDRDSELRDEYWGEMRRKGSSATRFEGTTDSAQGIVSQLLGKKPVVLKVQEQLVDQRMSLNQTEAGAFLEPKIGIDEEKFRKRLKELDIEIQTEKDANKRLQAKQSVRRNAAGLKKRMEDKETIK</sequence>
<dbReference type="Proteomes" id="UP000701801">
    <property type="component" value="Unassembled WGS sequence"/>
</dbReference>
<feature type="compositionally biased region" description="Basic and acidic residues" evidence="1">
    <location>
        <begin position="246"/>
        <end position="255"/>
    </location>
</feature>
<proteinExistence type="predicted"/>
<dbReference type="EMBL" id="CAJVRM010000236">
    <property type="protein sequence ID" value="CAG8977830.1"/>
    <property type="molecule type" value="Genomic_DNA"/>
</dbReference>
<dbReference type="AlphaFoldDB" id="A0A9N9LRI4"/>
<evidence type="ECO:0000313" key="3">
    <source>
        <dbReference type="Proteomes" id="UP000701801"/>
    </source>
</evidence>